<dbReference type="Proteomes" id="UP001223520">
    <property type="component" value="Chromosome"/>
</dbReference>
<proteinExistence type="predicted"/>
<evidence type="ECO:0000313" key="2">
    <source>
        <dbReference type="Proteomes" id="UP001223520"/>
    </source>
</evidence>
<protein>
    <submittedName>
        <fullName evidence="1">Uncharacterized protein</fullName>
    </submittedName>
</protein>
<keyword evidence="2" id="KW-1185">Reference proteome</keyword>
<sequence>MNNYRDGIRPWAIFQYTPGGENVCVARLRTRSDADAYASLLRQGGGSYQVLFDRQPQEVQG</sequence>
<dbReference type="KEGG" id="hbq:QI031_23840"/>
<accession>A0AAJ6NQX8</accession>
<dbReference type="EMBL" id="CP124543">
    <property type="protein sequence ID" value="WGV24768.1"/>
    <property type="molecule type" value="Genomic_DNA"/>
</dbReference>
<gene>
    <name evidence="1" type="ORF">QI031_23840</name>
</gene>
<organism evidence="1 2">
    <name type="scientific">Halotia branconii CENA392</name>
    <dbReference type="NCBI Taxonomy" id="1539056"/>
    <lineage>
        <taxon>Bacteria</taxon>
        <taxon>Bacillati</taxon>
        <taxon>Cyanobacteriota</taxon>
        <taxon>Cyanophyceae</taxon>
        <taxon>Nostocales</taxon>
        <taxon>Nodulariaceae</taxon>
        <taxon>Halotia</taxon>
    </lineage>
</organism>
<dbReference type="AlphaFoldDB" id="A0AAJ6NQX8"/>
<dbReference type="RefSeq" id="WP_281482081.1">
    <property type="nucleotide sequence ID" value="NZ_CP124543.1"/>
</dbReference>
<name>A0AAJ6NQX8_9CYAN</name>
<evidence type="ECO:0000313" key="1">
    <source>
        <dbReference type="EMBL" id="WGV24768.1"/>
    </source>
</evidence>
<reference evidence="1 2" key="1">
    <citation type="journal article" date="2023" name="Limnol Oceanogr Lett">
        <title>Environmental adaptations by the intertidal Antarctic cyanobacterium Halotia branconii CENA392 as revealed using long-read genome sequencing.</title>
        <authorList>
            <person name="Dextro R.B."/>
            <person name="Delbaje E."/>
            <person name="Freitas P.N.N."/>
            <person name="Geraldes V."/>
            <person name="Pinto E."/>
            <person name="Long P.F."/>
            <person name="Fiore M.F."/>
        </authorList>
    </citation>
    <scope>NUCLEOTIDE SEQUENCE [LARGE SCALE GENOMIC DNA]</scope>
    <source>
        <strain evidence="1 2">CENA392</strain>
    </source>
</reference>